<keyword evidence="2" id="KW-1185">Reference proteome</keyword>
<reference evidence="2" key="1">
    <citation type="journal article" date="2019" name="Int. J. Syst. Evol. Microbiol.">
        <title>The Global Catalogue of Microorganisms (GCM) 10K type strain sequencing project: providing services to taxonomists for standard genome sequencing and annotation.</title>
        <authorList>
            <consortium name="The Broad Institute Genomics Platform"/>
            <consortium name="The Broad Institute Genome Sequencing Center for Infectious Disease"/>
            <person name="Wu L."/>
            <person name="Ma J."/>
        </authorList>
    </citation>
    <scope>NUCLEOTIDE SEQUENCE [LARGE SCALE GENOMIC DNA]</scope>
    <source>
        <strain evidence="2">CECT 8551</strain>
    </source>
</reference>
<sequence>MGHSQITDLQGKPIIDWEPTERVGGFGDWVQGTNSYERGVSIPASKMKWNSITIKGVNTSRTDKFSNMLNQGNGKYNLAVNSCVSMTSRALNVSGVFNVGILPYLLHEQMYLRGFGVSPYLFSHHLY</sequence>
<dbReference type="Proteomes" id="UP001595766">
    <property type="component" value="Unassembled WGS sequence"/>
</dbReference>
<comment type="caution">
    <text evidence="1">The sequence shown here is derived from an EMBL/GenBank/DDBJ whole genome shotgun (WGS) entry which is preliminary data.</text>
</comment>
<dbReference type="RefSeq" id="WP_241294216.1">
    <property type="nucleotide sequence ID" value="NZ_JAKZGR010000006.1"/>
</dbReference>
<protein>
    <submittedName>
        <fullName evidence="1">Uncharacterized protein</fullName>
    </submittedName>
</protein>
<evidence type="ECO:0000313" key="2">
    <source>
        <dbReference type="Proteomes" id="UP001595766"/>
    </source>
</evidence>
<dbReference type="EMBL" id="JBHSAV010000088">
    <property type="protein sequence ID" value="MFC3977948.1"/>
    <property type="molecule type" value="Genomic_DNA"/>
</dbReference>
<organism evidence="1 2">
    <name type="scientific">Belliella kenyensis</name>
    <dbReference type="NCBI Taxonomy" id="1472724"/>
    <lineage>
        <taxon>Bacteria</taxon>
        <taxon>Pseudomonadati</taxon>
        <taxon>Bacteroidota</taxon>
        <taxon>Cytophagia</taxon>
        <taxon>Cytophagales</taxon>
        <taxon>Cyclobacteriaceae</taxon>
        <taxon>Belliella</taxon>
    </lineage>
</organism>
<proteinExistence type="predicted"/>
<gene>
    <name evidence="1" type="ORF">ACFOUP_16305</name>
</gene>
<accession>A0ABV8ES29</accession>
<evidence type="ECO:0000313" key="1">
    <source>
        <dbReference type="EMBL" id="MFC3977948.1"/>
    </source>
</evidence>
<name>A0ABV8ES29_9BACT</name>